<dbReference type="OrthoDB" id="5729110at2"/>
<keyword evidence="6" id="KW-1185">Reference proteome</keyword>
<gene>
    <name evidence="5" type="ORF">MTBPR1_60101</name>
</gene>
<evidence type="ECO:0000256" key="1">
    <source>
        <dbReference type="ARBA" id="ARBA00004196"/>
    </source>
</evidence>
<feature type="signal peptide" evidence="3">
    <location>
        <begin position="1"/>
        <end position="20"/>
    </location>
</feature>
<dbReference type="AlphaFoldDB" id="A0A1C3RJY8"/>
<dbReference type="InterPro" id="IPR038352">
    <property type="entry name" value="Imelysin_sf"/>
</dbReference>
<organism evidence="5 6">
    <name type="scientific">Candidatus Terasakiella magnetica</name>
    <dbReference type="NCBI Taxonomy" id="1867952"/>
    <lineage>
        <taxon>Bacteria</taxon>
        <taxon>Pseudomonadati</taxon>
        <taxon>Pseudomonadota</taxon>
        <taxon>Alphaproteobacteria</taxon>
        <taxon>Rhodospirillales</taxon>
        <taxon>Terasakiellaceae</taxon>
        <taxon>Terasakiella</taxon>
    </lineage>
</organism>
<proteinExistence type="predicted"/>
<dbReference type="InterPro" id="IPR034984">
    <property type="entry name" value="Imelysin-like_IPPA"/>
</dbReference>
<dbReference type="STRING" id="1867952.MTBPR1_60101"/>
<feature type="chain" id="PRO_5008680835" description="Imelysin-like domain-containing protein" evidence="3">
    <location>
        <begin position="21"/>
        <end position="336"/>
    </location>
</feature>
<dbReference type="Gene3D" id="1.20.1420.20">
    <property type="entry name" value="M75 peptidase, HXXE motif"/>
    <property type="match status" value="1"/>
</dbReference>
<comment type="subcellular location">
    <subcellularLocation>
        <location evidence="1">Cell envelope</location>
    </subcellularLocation>
</comment>
<dbReference type="GO" id="GO:0030313">
    <property type="term" value="C:cell envelope"/>
    <property type="evidence" value="ECO:0007669"/>
    <property type="project" value="UniProtKB-SubCell"/>
</dbReference>
<reference evidence="5 6" key="1">
    <citation type="submission" date="2016-07" db="EMBL/GenBank/DDBJ databases">
        <authorList>
            <person name="Lefevre C.T."/>
        </authorList>
    </citation>
    <scope>NUCLEOTIDE SEQUENCE [LARGE SCALE GENOMIC DNA]</scope>
    <source>
        <strain evidence="5">PR1</strain>
    </source>
</reference>
<protein>
    <recommendedName>
        <fullName evidence="4">Imelysin-like domain-containing protein</fullName>
    </recommendedName>
</protein>
<dbReference type="CDD" id="cd14659">
    <property type="entry name" value="Imelysin-like_IPPA"/>
    <property type="match status" value="1"/>
</dbReference>
<evidence type="ECO:0000259" key="4">
    <source>
        <dbReference type="Pfam" id="PF09375"/>
    </source>
</evidence>
<dbReference type="EMBL" id="FLYE01000045">
    <property type="protein sequence ID" value="SCA57588.1"/>
    <property type="molecule type" value="Genomic_DNA"/>
</dbReference>
<dbReference type="RefSeq" id="WP_069189607.1">
    <property type="nucleotide sequence ID" value="NZ_FLYE01000045.1"/>
</dbReference>
<name>A0A1C3RJY8_9PROT</name>
<dbReference type="Proteomes" id="UP000231658">
    <property type="component" value="Unassembled WGS sequence"/>
</dbReference>
<accession>A0A1C3RJY8</accession>
<feature type="domain" description="Imelysin-like" evidence="4">
    <location>
        <begin position="37"/>
        <end position="304"/>
    </location>
</feature>
<evidence type="ECO:0000256" key="2">
    <source>
        <dbReference type="ARBA" id="ARBA00022729"/>
    </source>
</evidence>
<evidence type="ECO:0000313" key="5">
    <source>
        <dbReference type="EMBL" id="SCA57588.1"/>
    </source>
</evidence>
<keyword evidence="2 3" id="KW-0732">Signal</keyword>
<dbReference type="InterPro" id="IPR018976">
    <property type="entry name" value="Imelysin-like"/>
</dbReference>
<evidence type="ECO:0000313" key="6">
    <source>
        <dbReference type="Proteomes" id="UP000231658"/>
    </source>
</evidence>
<dbReference type="Pfam" id="PF09375">
    <property type="entry name" value="Peptidase_M75"/>
    <property type="match status" value="1"/>
</dbReference>
<sequence>MKRLFLFFFFIALVPLNAQSADKLQHDISKKVTHDFIVPAYGEFAKQATKQAQAWEKSCKADDLKAVYHDTADAWSAVQHITFGPVSFLLRKDRLYHWPERRNAVSKGMNKLLAKNDEALLDPKKFTRTSVAVQGLPALERLVFTDMMSDEWSCKVGQAIAKNISDIANDTLKDWTDLQGVIIKGEGHPLYFETMSEVTIRLFTELLAGFQMITDQKIALPMGTGIKKANGRRAEGWRSNRPNVFVVKNANALYAMAQPFMTFLPKAEKEELTKQYATFLTAAEALPAIPTAVKDVAMREQLKDFLKISKETRALIIKQFTQHLGIPVGFNNLDGD</sequence>
<evidence type="ECO:0000256" key="3">
    <source>
        <dbReference type="SAM" id="SignalP"/>
    </source>
</evidence>